<dbReference type="Gene3D" id="3.30.70.2190">
    <property type="match status" value="1"/>
</dbReference>
<dbReference type="PANTHER" id="PTHR43716">
    <property type="entry name" value="D-2-HYDROXYGLUTARATE DEHYDROGENASE, MITOCHONDRIAL"/>
    <property type="match status" value="1"/>
</dbReference>
<dbReference type="PROSITE" id="PS51387">
    <property type="entry name" value="FAD_PCMH"/>
    <property type="match status" value="1"/>
</dbReference>
<keyword evidence="3" id="KW-0274">FAD</keyword>
<dbReference type="Gene3D" id="3.30.70.2740">
    <property type="match status" value="1"/>
</dbReference>
<evidence type="ECO:0000313" key="5">
    <source>
        <dbReference type="EMBL" id="GAA3993781.1"/>
    </source>
</evidence>
<dbReference type="RefSeq" id="WP_103043851.1">
    <property type="nucleotide sequence ID" value="NZ_BAABBP010000012.1"/>
</dbReference>
<dbReference type="InterPro" id="IPR016167">
    <property type="entry name" value="FAD-bd_PCMH_sub1"/>
</dbReference>
<dbReference type="InterPro" id="IPR004113">
    <property type="entry name" value="FAD-bd_oxidored_4_C"/>
</dbReference>
<dbReference type="Pfam" id="PF01565">
    <property type="entry name" value="FAD_binding_4"/>
    <property type="match status" value="1"/>
</dbReference>
<evidence type="ECO:0000313" key="6">
    <source>
        <dbReference type="Proteomes" id="UP001501627"/>
    </source>
</evidence>
<evidence type="ECO:0000259" key="4">
    <source>
        <dbReference type="PROSITE" id="PS51387"/>
    </source>
</evidence>
<dbReference type="Proteomes" id="UP001501627">
    <property type="component" value="Unassembled WGS sequence"/>
</dbReference>
<feature type="domain" description="FAD-binding PCMH-type" evidence="4">
    <location>
        <begin position="35"/>
        <end position="216"/>
    </location>
</feature>
<dbReference type="InterPro" id="IPR016169">
    <property type="entry name" value="FAD-bd_PCMH_sub2"/>
</dbReference>
<protein>
    <submittedName>
        <fullName evidence="5">FAD-binding oxidoreductase</fullName>
    </submittedName>
</protein>
<organism evidence="5 6">
    <name type="scientific">Comamonas faecalis</name>
    <dbReference type="NCBI Taxonomy" id="1387849"/>
    <lineage>
        <taxon>Bacteria</taxon>
        <taxon>Pseudomonadati</taxon>
        <taxon>Pseudomonadota</taxon>
        <taxon>Betaproteobacteria</taxon>
        <taxon>Burkholderiales</taxon>
        <taxon>Comamonadaceae</taxon>
        <taxon>Comamonas</taxon>
    </lineage>
</organism>
<comment type="similarity">
    <text evidence="1">Belongs to the FAD-binding oxidoreductase/transferase type 4 family.</text>
</comment>
<dbReference type="InterPro" id="IPR051264">
    <property type="entry name" value="FAD-oxidored/transferase_4"/>
</dbReference>
<dbReference type="Gene3D" id="3.30.43.10">
    <property type="entry name" value="Uridine Diphospho-n-acetylenolpyruvylglucosamine Reductase, domain 2"/>
    <property type="match status" value="1"/>
</dbReference>
<dbReference type="InterPro" id="IPR016164">
    <property type="entry name" value="FAD-linked_Oxase-like_C"/>
</dbReference>
<evidence type="ECO:0000256" key="1">
    <source>
        <dbReference type="ARBA" id="ARBA00008000"/>
    </source>
</evidence>
<dbReference type="InterPro" id="IPR036318">
    <property type="entry name" value="FAD-bd_PCMH-like_sf"/>
</dbReference>
<dbReference type="InterPro" id="IPR006094">
    <property type="entry name" value="Oxid_FAD_bind_N"/>
</dbReference>
<evidence type="ECO:0000256" key="2">
    <source>
        <dbReference type="ARBA" id="ARBA00022630"/>
    </source>
</evidence>
<keyword evidence="2" id="KW-0285">Flavoprotein</keyword>
<comment type="caution">
    <text evidence="5">The sequence shown here is derived from an EMBL/GenBank/DDBJ whole genome shotgun (WGS) entry which is preliminary data.</text>
</comment>
<dbReference type="Pfam" id="PF02913">
    <property type="entry name" value="FAD-oxidase_C"/>
    <property type="match status" value="1"/>
</dbReference>
<dbReference type="SUPFAM" id="SSF55103">
    <property type="entry name" value="FAD-linked oxidases, C-terminal domain"/>
    <property type="match status" value="1"/>
</dbReference>
<evidence type="ECO:0000256" key="3">
    <source>
        <dbReference type="ARBA" id="ARBA00022827"/>
    </source>
</evidence>
<dbReference type="SUPFAM" id="SSF56176">
    <property type="entry name" value="FAD-binding/transporter-associated domain-like"/>
    <property type="match status" value="1"/>
</dbReference>
<proteinExistence type="inferred from homology"/>
<dbReference type="PANTHER" id="PTHR43716:SF2">
    <property type="entry name" value="BLL6224 PROTEIN"/>
    <property type="match status" value="1"/>
</dbReference>
<dbReference type="InterPro" id="IPR016166">
    <property type="entry name" value="FAD-bd_PCMH"/>
</dbReference>
<dbReference type="Gene3D" id="1.10.45.10">
    <property type="entry name" value="Vanillyl-alcohol Oxidase, Chain A, domain 4"/>
    <property type="match status" value="1"/>
</dbReference>
<sequence>MTSALLEHLRAAVGADHVLTDGDLAAYTRDWRGRRTGRALAVVRPASTQEVAAVVRACADAGTPLIPQGGNTSLSVGSTPDESGTQVVLSLTRMNRVRTIDRDNLTMTVEAGCILQTLQETADKEGLLFPLSLAAEGSCTIGGNLGTNAGGTQVVRYGNTRELCLGLEVVTPQGEVWDGLSGLRKDNTGYDLRHLFIGSEGTLGVITAATMKLFPQPAAQLTAWAAVPSMKAAVRLLGLAHRHLGAGLTGFEAMGQFALSLVARHMPQLRVPFAGMEGAPYCVLLENSDSESEAHARERFEHLLEQAIDDGCVLDAVVAESLAQAHELWHVRESIPLAQAEEGLNIKHDISIAASRIPAYVEYADALLQREIPGVRLVNFGHLGDGNLHYNVQAPEGGDAKAFLREQEARVNQLVYDAVAKFGGSFSAEHGVGQLKTGELTHYKSPVALSMMRAIKQALDPQGLMNPGCILAVE</sequence>
<keyword evidence="6" id="KW-1185">Reference proteome</keyword>
<dbReference type="EMBL" id="BAABBP010000012">
    <property type="protein sequence ID" value="GAA3993781.1"/>
    <property type="molecule type" value="Genomic_DNA"/>
</dbReference>
<gene>
    <name evidence="5" type="ORF">GCM10022279_16600</name>
</gene>
<accession>A0ABP7R831</accession>
<reference evidence="6" key="1">
    <citation type="journal article" date="2019" name="Int. J. Syst. Evol. Microbiol.">
        <title>The Global Catalogue of Microorganisms (GCM) 10K type strain sequencing project: providing services to taxonomists for standard genome sequencing and annotation.</title>
        <authorList>
            <consortium name="The Broad Institute Genomics Platform"/>
            <consortium name="The Broad Institute Genome Sequencing Center for Infectious Disease"/>
            <person name="Wu L."/>
            <person name="Ma J."/>
        </authorList>
    </citation>
    <scope>NUCLEOTIDE SEQUENCE [LARGE SCALE GENOMIC DNA]</scope>
    <source>
        <strain evidence="6">JCM 17561</strain>
    </source>
</reference>
<dbReference type="Gene3D" id="3.30.465.10">
    <property type="match status" value="1"/>
</dbReference>
<name>A0ABP7R831_9BURK</name>
<dbReference type="InterPro" id="IPR016171">
    <property type="entry name" value="Vanillyl_alc_oxidase_C-sub2"/>
</dbReference>